<comment type="caution">
    <text evidence="5">The sequence shown here is derived from an EMBL/GenBank/DDBJ whole genome shotgun (WGS) entry which is preliminary data.</text>
</comment>
<dbReference type="GO" id="GO:0006355">
    <property type="term" value="P:regulation of DNA-templated transcription"/>
    <property type="evidence" value="ECO:0007669"/>
    <property type="project" value="UniProtKB-UniRule"/>
</dbReference>
<feature type="region of interest" description="Disordered" evidence="3">
    <location>
        <begin position="259"/>
        <end position="299"/>
    </location>
</feature>
<sequence length="299" mass="33978">MAAAIKTTLKGTRHRWCRWHGLRKAKQKIGIPYSKKSAFKKKFNRLITDEISPSAFEKKWRELVKEYKLEGNNFMNRAYKMRGLWAKPYFMDIFCAGIENIKCSCGLYEHAGLPCSHSLKGKELVHLDRTVGTEIPKGSIHQRWTKEAGPDINAGSGCSVMEQITAQSDELKRRVLVMKALELSRTKGPINDEAYSDALRAMESIVPVRQASIETINSAANDETSNVCAPSHELTIACPPRAKRAGRPRDTSLKSWNTHYNLEKENRRNEDENIAKQDTSAEEKRPSKTRRLTDLMQVT</sequence>
<dbReference type="PANTHER" id="PTHR31669">
    <property type="entry name" value="PROTEIN FAR1-RELATED SEQUENCE 10-RELATED"/>
    <property type="match status" value="1"/>
</dbReference>
<organism evidence="5 6">
    <name type="scientific">Miscanthus lutarioriparius</name>
    <dbReference type="NCBI Taxonomy" id="422564"/>
    <lineage>
        <taxon>Eukaryota</taxon>
        <taxon>Viridiplantae</taxon>
        <taxon>Streptophyta</taxon>
        <taxon>Embryophyta</taxon>
        <taxon>Tracheophyta</taxon>
        <taxon>Spermatophyta</taxon>
        <taxon>Magnoliopsida</taxon>
        <taxon>Liliopsida</taxon>
        <taxon>Poales</taxon>
        <taxon>Poaceae</taxon>
        <taxon>PACMAD clade</taxon>
        <taxon>Panicoideae</taxon>
        <taxon>Andropogonodae</taxon>
        <taxon>Andropogoneae</taxon>
        <taxon>Saccharinae</taxon>
        <taxon>Miscanthus</taxon>
    </lineage>
</organism>
<name>A0A811MUR3_9POAL</name>
<accession>A0A811MUR3</accession>
<keyword evidence="6" id="KW-1185">Reference proteome</keyword>
<dbReference type="EMBL" id="CAJGYO010000002">
    <property type="protein sequence ID" value="CAD6211572.1"/>
    <property type="molecule type" value="Genomic_DNA"/>
</dbReference>
<comment type="subcellular location">
    <subcellularLocation>
        <location evidence="2">Nucleus</location>
    </subcellularLocation>
</comment>
<dbReference type="OrthoDB" id="693512at2759"/>
<comment type="similarity">
    <text evidence="2">Belongs to the FHY3/FAR1 family.</text>
</comment>
<gene>
    <name evidence="5" type="ORF">NCGR_LOCUS7534</name>
</gene>
<dbReference type="PANTHER" id="PTHR31669:SF168">
    <property type="entry name" value="PROTEIN FAR1-RELATED SEQUENCE"/>
    <property type="match status" value="1"/>
</dbReference>
<feature type="domain" description="SWIM-type" evidence="4">
    <location>
        <begin position="94"/>
        <end position="126"/>
    </location>
</feature>
<evidence type="ECO:0000256" key="2">
    <source>
        <dbReference type="RuleBase" id="RU367018"/>
    </source>
</evidence>
<evidence type="ECO:0000313" key="5">
    <source>
        <dbReference type="EMBL" id="CAD6211572.1"/>
    </source>
</evidence>
<dbReference type="InterPro" id="IPR007527">
    <property type="entry name" value="Znf_SWIM"/>
</dbReference>
<dbReference type="AlphaFoldDB" id="A0A811MUR3"/>
<proteinExistence type="inferred from homology"/>
<dbReference type="Proteomes" id="UP000604825">
    <property type="component" value="Unassembled WGS sequence"/>
</dbReference>
<comment type="function">
    <text evidence="2">Putative transcription activator involved in regulating light control of development.</text>
</comment>
<protein>
    <recommendedName>
        <fullName evidence="2">Protein FAR1-RELATED SEQUENCE</fullName>
    </recommendedName>
</protein>
<keyword evidence="2" id="KW-0539">Nucleus</keyword>
<keyword evidence="1 2" id="KW-0863">Zinc-finger</keyword>
<reference evidence="5" key="1">
    <citation type="submission" date="2020-10" db="EMBL/GenBank/DDBJ databases">
        <authorList>
            <person name="Han B."/>
            <person name="Lu T."/>
            <person name="Zhao Q."/>
            <person name="Huang X."/>
            <person name="Zhao Y."/>
        </authorList>
    </citation>
    <scope>NUCLEOTIDE SEQUENCE</scope>
</reference>
<dbReference type="InterPro" id="IPR031052">
    <property type="entry name" value="FHY3/FAR1"/>
</dbReference>
<keyword evidence="2" id="KW-0479">Metal-binding</keyword>
<dbReference type="Pfam" id="PF04434">
    <property type="entry name" value="SWIM"/>
    <property type="match status" value="1"/>
</dbReference>
<keyword evidence="2" id="KW-0862">Zinc</keyword>
<evidence type="ECO:0000313" key="6">
    <source>
        <dbReference type="Proteomes" id="UP000604825"/>
    </source>
</evidence>
<dbReference type="PROSITE" id="PS50966">
    <property type="entry name" value="ZF_SWIM"/>
    <property type="match status" value="1"/>
</dbReference>
<dbReference type="GO" id="GO:0005634">
    <property type="term" value="C:nucleus"/>
    <property type="evidence" value="ECO:0007669"/>
    <property type="project" value="UniProtKB-SubCell"/>
</dbReference>
<evidence type="ECO:0000259" key="4">
    <source>
        <dbReference type="PROSITE" id="PS50966"/>
    </source>
</evidence>
<evidence type="ECO:0000256" key="1">
    <source>
        <dbReference type="PROSITE-ProRule" id="PRU00325"/>
    </source>
</evidence>
<evidence type="ECO:0000256" key="3">
    <source>
        <dbReference type="SAM" id="MobiDB-lite"/>
    </source>
</evidence>
<feature type="compositionally biased region" description="Basic and acidic residues" evidence="3">
    <location>
        <begin position="261"/>
        <end position="286"/>
    </location>
</feature>
<dbReference type="GO" id="GO:0008270">
    <property type="term" value="F:zinc ion binding"/>
    <property type="evidence" value="ECO:0007669"/>
    <property type="project" value="UniProtKB-UniRule"/>
</dbReference>